<comment type="caution">
    <text evidence="3">The sequence shown here is derived from an EMBL/GenBank/DDBJ whole genome shotgun (WGS) entry which is preliminary data.</text>
</comment>
<dbReference type="GO" id="GO:1990072">
    <property type="term" value="C:TRAPPIII protein complex"/>
    <property type="evidence" value="ECO:0007669"/>
    <property type="project" value="TreeGrafter"/>
</dbReference>
<dbReference type="PANTHER" id="PTHR12975">
    <property type="entry name" value="TRANSPORT PROTEIN TRAPP"/>
    <property type="match status" value="1"/>
</dbReference>
<feature type="compositionally biased region" description="Low complexity" evidence="1">
    <location>
        <begin position="256"/>
        <end position="268"/>
    </location>
</feature>
<feature type="region of interest" description="Disordered" evidence="1">
    <location>
        <begin position="324"/>
        <end position="366"/>
    </location>
</feature>
<dbReference type="AlphaFoldDB" id="A0A8H5LZC9"/>
<reference evidence="3 4" key="1">
    <citation type="journal article" date="2020" name="ISME J.">
        <title>Uncovering the hidden diversity of litter-decomposition mechanisms in mushroom-forming fungi.</title>
        <authorList>
            <person name="Floudas D."/>
            <person name="Bentzer J."/>
            <person name="Ahren D."/>
            <person name="Johansson T."/>
            <person name="Persson P."/>
            <person name="Tunlid A."/>
        </authorList>
    </citation>
    <scope>NUCLEOTIDE SEQUENCE [LARGE SCALE GENOMIC DNA]</scope>
    <source>
        <strain evidence="3 4">CBS 291.85</strain>
    </source>
</reference>
<gene>
    <name evidence="3" type="ORF">D9758_000414</name>
</gene>
<evidence type="ECO:0000313" key="4">
    <source>
        <dbReference type="Proteomes" id="UP000559256"/>
    </source>
</evidence>
<sequence length="1244" mass="138427">MVLPASLSPHICILCSPDLDDLLSSSSLPSLPDILQSFSPLPQVTTRTTSLTSVPHASFALRFSNLPDIEAACREDEEQRAIRTIDWITARINRRCALWVEELNKLGDKPIPRIPWWEEVKRCVEGNHVPSKAETWNHPAAVILAVSTNTPNPLQAITNLHARPIELPSWVDPSYLRYTLIVHTKNSTLSDEEANALFNAVKKQFGLHTFLLSLDLPNPPPAPVPVPAAMPRLPPPTPDSPKILPAASPLSPLPASPSAGGTSPPSAANTLRMNNKDIQQTARFTREFLTMSLIPWMEKCVVEWNENFSSTRRLPSRLFSSTRRLFGSPSPSPGPTHQSHSSVSSITRSSTFSGTPLASEPSPPPQQRRLAEYATILGDFKLAVSVWETLRKEGKGGSDILPLLLSPSPALSLHASNAISNLHNAGAEPPAHVQLRGLSYAVRWEIGIEGSDFTGDVLDGERWLVLAARSAEEPPLAILLGHAAFLSARKKARRRAALWYLTAANRLEKKPLTMYFLRRAHDLYRERPSKELSPSFWESEGDEKSQQVDAVVSGIEHPLGRLLYTTGEVKEAVGIFLGLLYRTSSTALLSSGSLTAESTGENDKVYLEDFRVALNHLRATSPEPRSLKDFKLPFTFCNPRQSRLKFPHENNEGDKSEWEKREEEWSAFCKDTRIKSGPTKRGTAFVNETFWVELAVHNPLEVEVTLSNLTIGIRESSSDDPSSSKSFVEVEIVDTVVLGPREIRTIPISVKSKRTASLVITHAAYDFLSLLPSSELLSYRGRRLHDTPAQRQKRTYAPDVLMKVEVAEAKHKLLANFVDDRRLSISQGEDRQVRLWLSNTGEASIGEAWIIIGPEDDIWINDEDTNSEDTDVSSSEILDSENSLKLQGPQKISFPASTLQPGDNLELSMTLHGRKAGQHDFCILLMYRGDESETFQQLRVFQSFEVQTSIKITASAVPSLDSQGMFLLDLELENLSPITTFELTQLTTISPSWDCAQPSDLNPVSNWQNAESSAGVLEFVTRKFRSVLQDTEVESSAPPPSKLCCKHVVKTPASKLLKSPSLRTFVYRQRCHSTTQAVISKHPHIPSRSYQHIFPLYNPRSLDILVSWRVSSQPQRTCSMLVTSLNLGAGHACLRDVIEEAETGKIKRSMYAETQREKSEVIAAIKSSEWNVEMDPLVLSAHVERNLVHNFDQGRFNLRLVNDQSVSPAEPCRLSASTLYRSNYLPWNSATIRTDFITDQAMGK</sequence>
<evidence type="ECO:0000313" key="3">
    <source>
        <dbReference type="EMBL" id="KAF5375128.1"/>
    </source>
</evidence>
<dbReference type="PANTHER" id="PTHR12975:SF6">
    <property type="entry name" value="TRAFFICKING PROTEIN PARTICLE COMPLEX SUBUNIT 8"/>
    <property type="match status" value="1"/>
</dbReference>
<dbReference type="Pfam" id="PF24545">
    <property type="entry name" value="Ig_TPPC8_1st"/>
    <property type="match status" value="1"/>
</dbReference>
<dbReference type="Proteomes" id="UP000559256">
    <property type="component" value="Unassembled WGS sequence"/>
</dbReference>
<feature type="compositionally biased region" description="Pro residues" evidence="1">
    <location>
        <begin position="223"/>
        <end position="239"/>
    </location>
</feature>
<dbReference type="InterPro" id="IPR058541">
    <property type="entry name" value="Ig_TPPC8_1st"/>
</dbReference>
<feature type="region of interest" description="Disordered" evidence="1">
    <location>
        <begin position="223"/>
        <end position="272"/>
    </location>
</feature>
<feature type="domain" description="TPPC8 first Ig-like" evidence="2">
    <location>
        <begin position="681"/>
        <end position="804"/>
    </location>
</feature>
<accession>A0A8H5LZC9</accession>
<keyword evidence="4" id="KW-1185">Reference proteome</keyword>
<dbReference type="EMBL" id="JAACJM010000001">
    <property type="protein sequence ID" value="KAF5375128.1"/>
    <property type="molecule type" value="Genomic_DNA"/>
</dbReference>
<proteinExistence type="predicted"/>
<protein>
    <recommendedName>
        <fullName evidence="2">TPPC8 first Ig-like domain-containing protein</fullName>
    </recommendedName>
</protein>
<organism evidence="3 4">
    <name type="scientific">Tetrapyrgos nigripes</name>
    <dbReference type="NCBI Taxonomy" id="182062"/>
    <lineage>
        <taxon>Eukaryota</taxon>
        <taxon>Fungi</taxon>
        <taxon>Dikarya</taxon>
        <taxon>Basidiomycota</taxon>
        <taxon>Agaricomycotina</taxon>
        <taxon>Agaricomycetes</taxon>
        <taxon>Agaricomycetidae</taxon>
        <taxon>Agaricales</taxon>
        <taxon>Marasmiineae</taxon>
        <taxon>Marasmiaceae</taxon>
        <taxon>Tetrapyrgos</taxon>
    </lineage>
</organism>
<dbReference type="InterPro" id="IPR024420">
    <property type="entry name" value="TRAPP_III_complex_Trs85"/>
</dbReference>
<dbReference type="Pfam" id="PF12739">
    <property type="entry name" value="TRAPPC-Trs85"/>
    <property type="match status" value="1"/>
</dbReference>
<name>A0A8H5LZC9_9AGAR</name>
<feature type="compositionally biased region" description="Low complexity" evidence="1">
    <location>
        <begin position="339"/>
        <end position="355"/>
    </location>
</feature>
<evidence type="ECO:0000259" key="2">
    <source>
        <dbReference type="Pfam" id="PF24545"/>
    </source>
</evidence>
<evidence type="ECO:0000256" key="1">
    <source>
        <dbReference type="SAM" id="MobiDB-lite"/>
    </source>
</evidence>
<dbReference type="OrthoDB" id="203724at2759"/>